<proteinExistence type="predicted"/>
<name>A0A2H4RBS7_9VIRU</name>
<accession>A0A2H4RBS7</accession>
<keyword evidence="1" id="KW-0472">Membrane</keyword>
<feature type="transmembrane region" description="Helical" evidence="1">
    <location>
        <begin position="12"/>
        <end position="30"/>
    </location>
</feature>
<dbReference type="EMBL" id="MF144115">
    <property type="protein sequence ID" value="ATY46508.1"/>
    <property type="molecule type" value="Genomic_DNA"/>
</dbReference>
<organism evidence="2">
    <name type="scientific">Sulfolobus ellipsoid virus 1</name>
    <dbReference type="NCBI Taxonomy" id="2056194"/>
    <lineage>
        <taxon>Viruses</taxon>
        <taxon>Viruses incertae sedis</taxon>
        <taxon>Ovaliviridae</taxon>
        <taxon>Alphaovalivirus</taxon>
        <taxon>Alphaovalivirus fumarolicaense</taxon>
    </lineage>
</organism>
<evidence type="ECO:0000313" key="2">
    <source>
        <dbReference type="EMBL" id="ATY46508.1"/>
    </source>
</evidence>
<feature type="transmembrane region" description="Helical" evidence="1">
    <location>
        <begin position="37"/>
        <end position="56"/>
    </location>
</feature>
<dbReference type="RefSeq" id="YP_009639296.1">
    <property type="nucleotide sequence ID" value="NC_042347.1"/>
</dbReference>
<dbReference type="Proteomes" id="UP000242614">
    <property type="component" value="Segment"/>
</dbReference>
<evidence type="ECO:0000256" key="1">
    <source>
        <dbReference type="SAM" id="Phobius"/>
    </source>
</evidence>
<dbReference type="KEGG" id="vg:40236085"/>
<keyword evidence="3" id="KW-1185">Reference proteome</keyword>
<evidence type="ECO:0000313" key="3">
    <source>
        <dbReference type="Proteomes" id="UP000242614"/>
    </source>
</evidence>
<keyword evidence="1 2" id="KW-0812">Transmembrane</keyword>
<dbReference type="GeneID" id="40236085"/>
<protein>
    <submittedName>
        <fullName evidence="2">3 transmembrane domain protein</fullName>
    </submittedName>
</protein>
<keyword evidence="1" id="KW-1133">Transmembrane helix</keyword>
<feature type="transmembrane region" description="Helical" evidence="1">
    <location>
        <begin position="616"/>
        <end position="633"/>
    </location>
</feature>
<reference evidence="2" key="1">
    <citation type="journal article" date="2018" name="J. Virol.">
        <title>A novel Sulfolobus virus with an exceptional capsid architecture.</title>
        <authorList>
            <person name="Wang H."/>
            <person name="Guo Z."/>
            <person name="Feng H."/>
            <person name="Chen Y."/>
            <person name="Hernandez W."/>
            <person name="Dai X."/>
            <person name="Zhang Z."/>
            <person name="Zheng X."/>
            <person name="Lopez M.M."/>
            <person name="Fu Y."/>
            <person name="Zhang C."/>
            <person name="Zhu P."/>
            <person name="Huang L."/>
        </authorList>
    </citation>
    <scope>NUCLEOTIDE SEQUENCE [LARGE SCALE GENOMIC DNA]</scope>
    <source>
        <strain evidence="2">CR_L</strain>
    </source>
</reference>
<sequence length="641" mass="71191">MSSVFTSCVEGAVTGFAISSMLVSLGIVAVGVPPVAVALGIILGATAFGCAIFTLANQHAIQSTSALTVEALITALVAEQNDINDLMTDLNNFLSYLYNNAQTITKGIQYDILWIVATSINQPLYAVLNYVEKYAQLFTGNLVSAYQKFFQSLVNSIYGLFNTINASYSVIQNVPFTFNGVTVYPTQLEDAGLLVYETQLLGQNIYVPFGFYIKDTLNNIYMYLFSQLPSGNYYLYSSVTNSAYNNSITYNYFVGFLNYKYLIDPLSGLLIGRALNTGSVPSGASGNGMTFDNVQLDYPYSYTGGFIDTNANSIFILIPTTSSGDTVNIYFEYYNNGITFYGFNYENQTVAFSWALNVYNYINFLNNFFNQISNFATQIYNLLQSNGITNPTQAIQYLGLGAINLAFPSCNPSYIYENNIVQQFLNALLSQQKLQLNTNLNLVFPNFIYSSSVTINGQTYQDAYIQLFDPELTLPNTTQYGGWLYLPNNNQVIPIAPNTYIKTSNPKRWSLDIWYPDNQISECQIVPVTEFQSINPNPQNTEGFILNVNNTTVISNTQTFNNAYIVSNTATILYKGTITVTESTPITYVPAQLAYQVFYGNEITDTSQIIQQTPSTSYLVVLLILLLIGVAVGKKINKKRT</sequence>